<dbReference type="InterPro" id="IPR001387">
    <property type="entry name" value="Cro/C1-type_HTH"/>
</dbReference>
<sequence>MLHFGSLLKKTRIEANLTQEEIAEQLFCSRSVVSKLESDSLSLSTTRAIGWFDKANRRDIIFAFANGINPEDIVKFAFKKDYLDKMNEISQFKSNGSFTVEDLEQFIVAKSDELRQWRKYLLDLISVR</sequence>
<dbReference type="AlphaFoldDB" id="A0A4U1D375"/>
<organism evidence="2 3">
    <name type="scientific">Robertmurraya kyonggiensis</name>
    <dbReference type="NCBI Taxonomy" id="1037680"/>
    <lineage>
        <taxon>Bacteria</taxon>
        <taxon>Bacillati</taxon>
        <taxon>Bacillota</taxon>
        <taxon>Bacilli</taxon>
        <taxon>Bacillales</taxon>
        <taxon>Bacillaceae</taxon>
        <taxon>Robertmurraya</taxon>
    </lineage>
</organism>
<protein>
    <submittedName>
        <fullName evidence="2">Helix-turn-helix domain-containing protein</fullName>
    </submittedName>
</protein>
<evidence type="ECO:0000313" key="3">
    <source>
        <dbReference type="Proteomes" id="UP000307756"/>
    </source>
</evidence>
<reference evidence="2 3" key="1">
    <citation type="journal article" date="2011" name="J. Microbiol.">
        <title>Bacillus kyonggiensis sp. nov., isolated from soil of a lettuce field.</title>
        <authorList>
            <person name="Dong K."/>
            <person name="Lee S."/>
        </authorList>
    </citation>
    <scope>NUCLEOTIDE SEQUENCE [LARGE SCALE GENOMIC DNA]</scope>
    <source>
        <strain evidence="2 3">NB22</strain>
    </source>
</reference>
<proteinExistence type="predicted"/>
<dbReference type="CDD" id="cd00093">
    <property type="entry name" value="HTH_XRE"/>
    <property type="match status" value="1"/>
</dbReference>
<dbReference type="EMBL" id="SWBM01000004">
    <property type="protein sequence ID" value="TKC15667.1"/>
    <property type="molecule type" value="Genomic_DNA"/>
</dbReference>
<keyword evidence="3" id="KW-1185">Reference proteome</keyword>
<dbReference type="Proteomes" id="UP000307756">
    <property type="component" value="Unassembled WGS sequence"/>
</dbReference>
<dbReference type="GO" id="GO:0003677">
    <property type="term" value="F:DNA binding"/>
    <property type="evidence" value="ECO:0007669"/>
    <property type="project" value="InterPro"/>
</dbReference>
<comment type="caution">
    <text evidence="2">The sequence shown here is derived from an EMBL/GenBank/DDBJ whole genome shotgun (WGS) entry which is preliminary data.</text>
</comment>
<dbReference type="InterPro" id="IPR010982">
    <property type="entry name" value="Lambda_DNA-bd_dom_sf"/>
</dbReference>
<dbReference type="PROSITE" id="PS50943">
    <property type="entry name" value="HTH_CROC1"/>
    <property type="match status" value="1"/>
</dbReference>
<dbReference type="Pfam" id="PF01381">
    <property type="entry name" value="HTH_3"/>
    <property type="match status" value="1"/>
</dbReference>
<dbReference type="Gene3D" id="1.10.260.40">
    <property type="entry name" value="lambda repressor-like DNA-binding domains"/>
    <property type="match status" value="1"/>
</dbReference>
<accession>A0A4U1D375</accession>
<dbReference type="SUPFAM" id="SSF47413">
    <property type="entry name" value="lambda repressor-like DNA-binding domains"/>
    <property type="match status" value="1"/>
</dbReference>
<evidence type="ECO:0000313" key="2">
    <source>
        <dbReference type="EMBL" id="TKC15667.1"/>
    </source>
</evidence>
<evidence type="ECO:0000259" key="1">
    <source>
        <dbReference type="PROSITE" id="PS50943"/>
    </source>
</evidence>
<name>A0A4U1D375_9BACI</name>
<gene>
    <name evidence="2" type="ORF">FA727_16200</name>
</gene>
<feature type="domain" description="HTH cro/C1-type" evidence="1">
    <location>
        <begin position="8"/>
        <end position="49"/>
    </location>
</feature>